<dbReference type="AlphaFoldDB" id="A0A3M8CRW7"/>
<name>A0A3M8CRW7_9BACL</name>
<comment type="caution">
    <text evidence="1">The sequence shown here is derived from an EMBL/GenBank/DDBJ whole genome shotgun (WGS) entry which is preliminary data.</text>
</comment>
<organism evidence="1 2">
    <name type="scientific">Brevibacillus fluminis</name>
    <dbReference type="NCBI Taxonomy" id="511487"/>
    <lineage>
        <taxon>Bacteria</taxon>
        <taxon>Bacillati</taxon>
        <taxon>Bacillota</taxon>
        <taxon>Bacilli</taxon>
        <taxon>Bacillales</taxon>
        <taxon>Paenibacillaceae</taxon>
        <taxon>Brevibacillus</taxon>
    </lineage>
</organism>
<evidence type="ECO:0000313" key="2">
    <source>
        <dbReference type="Proteomes" id="UP000271031"/>
    </source>
</evidence>
<protein>
    <submittedName>
        <fullName evidence="1">Uncharacterized protein</fullName>
    </submittedName>
</protein>
<accession>A0A3M8CRW7</accession>
<dbReference type="RefSeq" id="WP_122921689.1">
    <property type="nucleotide sequence ID" value="NZ_RHHQ01000033.1"/>
</dbReference>
<dbReference type="InterPro" id="IPR036271">
    <property type="entry name" value="Tet_transcr_reg_TetR-rel_C_sf"/>
</dbReference>
<keyword evidence="2" id="KW-1185">Reference proteome</keyword>
<reference evidence="1 2" key="1">
    <citation type="submission" date="2018-10" db="EMBL/GenBank/DDBJ databases">
        <title>Phylogenomics of Brevibacillus.</title>
        <authorList>
            <person name="Dunlap C."/>
        </authorList>
    </citation>
    <scope>NUCLEOTIDE SEQUENCE [LARGE SCALE GENOMIC DNA]</scope>
    <source>
        <strain evidence="1 2">JCM 15716</strain>
    </source>
</reference>
<dbReference type="Gene3D" id="1.10.357.10">
    <property type="entry name" value="Tetracycline Repressor, domain 2"/>
    <property type="match status" value="1"/>
</dbReference>
<dbReference type="EMBL" id="RHHQ01000033">
    <property type="protein sequence ID" value="RNB78520.1"/>
    <property type="molecule type" value="Genomic_DNA"/>
</dbReference>
<dbReference type="SUPFAM" id="SSF48498">
    <property type="entry name" value="Tetracyclin repressor-like, C-terminal domain"/>
    <property type="match status" value="1"/>
</dbReference>
<sequence>MKEEAGTRLLNPEQWAKVNASISDWEALRLLLAEGIQKGEFIEVNTMLAIKLIVDATSSVYDQRFYMENKITLQEALTTIVDVILFGLVKNKS</sequence>
<proteinExistence type="predicted"/>
<dbReference type="Proteomes" id="UP000271031">
    <property type="component" value="Unassembled WGS sequence"/>
</dbReference>
<gene>
    <name evidence="1" type="ORF">EDM56_30450</name>
</gene>
<evidence type="ECO:0000313" key="1">
    <source>
        <dbReference type="EMBL" id="RNB78520.1"/>
    </source>
</evidence>